<dbReference type="Gene3D" id="3.40.50.300">
    <property type="entry name" value="P-loop containing nucleotide triphosphate hydrolases"/>
    <property type="match status" value="1"/>
</dbReference>
<dbReference type="Pfam" id="PF02954">
    <property type="entry name" value="HTH_8"/>
    <property type="match status" value="1"/>
</dbReference>
<dbReference type="InterPro" id="IPR002197">
    <property type="entry name" value="HTH_Fis"/>
</dbReference>
<dbReference type="Pfam" id="PF25601">
    <property type="entry name" value="AAA_lid_14"/>
    <property type="match status" value="1"/>
</dbReference>
<dbReference type="InterPro" id="IPR025662">
    <property type="entry name" value="Sigma_54_int_dom_ATP-bd_1"/>
</dbReference>
<dbReference type="PROSITE" id="PS00676">
    <property type="entry name" value="SIGMA54_INTERACT_2"/>
    <property type="match status" value="1"/>
</dbReference>
<dbReference type="InterPro" id="IPR003593">
    <property type="entry name" value="AAA+_ATPase"/>
</dbReference>
<feature type="domain" description="Sigma-54 factor interaction" evidence="6">
    <location>
        <begin position="207"/>
        <end position="437"/>
    </location>
</feature>
<dbReference type="PRINTS" id="PR01590">
    <property type="entry name" value="HTHFIS"/>
</dbReference>
<name>A0ABU3P2Q7_9FIRM</name>
<dbReference type="InterPro" id="IPR002078">
    <property type="entry name" value="Sigma_54_int"/>
</dbReference>
<dbReference type="PANTHER" id="PTHR32071">
    <property type="entry name" value="TRANSCRIPTIONAL REGULATORY PROTEIN"/>
    <property type="match status" value="1"/>
</dbReference>
<accession>A0ABU3P2Q7</accession>
<evidence type="ECO:0000256" key="4">
    <source>
        <dbReference type="ARBA" id="ARBA00023125"/>
    </source>
</evidence>
<dbReference type="InterPro" id="IPR025943">
    <property type="entry name" value="Sigma_54_int_dom_ATP-bd_2"/>
</dbReference>
<dbReference type="InterPro" id="IPR009057">
    <property type="entry name" value="Homeodomain-like_sf"/>
</dbReference>
<protein>
    <submittedName>
        <fullName evidence="7">Sigma 54-interacting transcriptional regulator</fullName>
    </submittedName>
</protein>
<dbReference type="EMBL" id="JAUOZS010000001">
    <property type="protein sequence ID" value="MDT8903313.1"/>
    <property type="molecule type" value="Genomic_DNA"/>
</dbReference>
<comment type="caution">
    <text evidence="7">The sequence shown here is derived from an EMBL/GenBank/DDBJ whole genome shotgun (WGS) entry which is preliminary data.</text>
</comment>
<keyword evidence="3" id="KW-0805">Transcription regulation</keyword>
<keyword evidence="4" id="KW-0238">DNA-binding</keyword>
<evidence type="ECO:0000259" key="6">
    <source>
        <dbReference type="PROSITE" id="PS50045"/>
    </source>
</evidence>
<keyword evidence="5" id="KW-0804">Transcription</keyword>
<dbReference type="SUPFAM" id="SSF46689">
    <property type="entry name" value="Homeodomain-like"/>
    <property type="match status" value="1"/>
</dbReference>
<evidence type="ECO:0000256" key="1">
    <source>
        <dbReference type="ARBA" id="ARBA00022741"/>
    </source>
</evidence>
<organism evidence="7 8">
    <name type="scientific">Anaeroselena agilis</name>
    <dbReference type="NCBI Taxonomy" id="3063788"/>
    <lineage>
        <taxon>Bacteria</taxon>
        <taxon>Bacillati</taxon>
        <taxon>Bacillota</taxon>
        <taxon>Negativicutes</taxon>
        <taxon>Acetonemataceae</taxon>
        <taxon>Anaeroselena</taxon>
    </lineage>
</organism>
<dbReference type="SMART" id="SM00382">
    <property type="entry name" value="AAA"/>
    <property type="match status" value="1"/>
</dbReference>
<dbReference type="InterPro" id="IPR027417">
    <property type="entry name" value="P-loop_NTPase"/>
</dbReference>
<evidence type="ECO:0000313" key="7">
    <source>
        <dbReference type="EMBL" id="MDT8903313.1"/>
    </source>
</evidence>
<proteinExistence type="predicted"/>
<keyword evidence="1" id="KW-0547">Nucleotide-binding</keyword>
<evidence type="ECO:0000256" key="2">
    <source>
        <dbReference type="ARBA" id="ARBA00022840"/>
    </source>
</evidence>
<dbReference type="PANTHER" id="PTHR32071:SF57">
    <property type="entry name" value="C4-DICARBOXYLATE TRANSPORT TRANSCRIPTIONAL REGULATORY PROTEIN DCTD"/>
    <property type="match status" value="1"/>
</dbReference>
<dbReference type="CDD" id="cd00009">
    <property type="entry name" value="AAA"/>
    <property type="match status" value="1"/>
</dbReference>
<dbReference type="PROSITE" id="PS00675">
    <property type="entry name" value="SIGMA54_INTERACT_1"/>
    <property type="match status" value="1"/>
</dbReference>
<keyword evidence="8" id="KW-1185">Reference proteome</keyword>
<dbReference type="Gene3D" id="1.10.8.60">
    <property type="match status" value="1"/>
</dbReference>
<dbReference type="Gene3D" id="1.10.10.60">
    <property type="entry name" value="Homeodomain-like"/>
    <property type="match status" value="1"/>
</dbReference>
<dbReference type="SUPFAM" id="SSF52540">
    <property type="entry name" value="P-loop containing nucleoside triphosphate hydrolases"/>
    <property type="match status" value="1"/>
</dbReference>
<dbReference type="Pfam" id="PF00158">
    <property type="entry name" value="Sigma54_activat"/>
    <property type="match status" value="1"/>
</dbReference>
<dbReference type="RefSeq" id="WP_413781773.1">
    <property type="nucleotide sequence ID" value="NZ_JAUOZS010000001.1"/>
</dbReference>
<keyword evidence="2" id="KW-0067">ATP-binding</keyword>
<evidence type="ECO:0000313" key="8">
    <source>
        <dbReference type="Proteomes" id="UP001254848"/>
    </source>
</evidence>
<dbReference type="InterPro" id="IPR058031">
    <property type="entry name" value="AAA_lid_NorR"/>
</dbReference>
<evidence type="ECO:0000256" key="3">
    <source>
        <dbReference type="ARBA" id="ARBA00023015"/>
    </source>
</evidence>
<sequence>MITALPFIARITGGYATVTDKTGIRIRTFDSLGKEIEAWRGTLFELAKAAGESGQVRTGPSEIIEGAEAWALPLGDYVIASSNLERIQREQELQDSLNLALPFIARVAGGEAVLFDENGKRTASVNYDGQPNTSFIGKISNAAQKAMQTGRPVIGESMSAHGAIGVRIPITPRFGFGFNNEHGVLRQQKLLEEVKKFQYARYNFTDIVGTSVEIQKVKSMAQYVANGISSIIILGETGTGKELFAQSIHNCSERRSKPFIAVNCGALPTSLIESYLFGYEEGAFTGAKKSGSSGAFEQANGGTLFLDELGEMDINLQSKLLRVLQEREVTRIGGSKPIRIDVRIVSSTNRDLAEMVAAGTFRQDLYYRLNVVQLKIPALRERPEDIPALIKTMISRYNHLLGKFVTSISDESIKRLREHTWPGNVRELQNCLEYAINIIGINENVLELTHFPQYIQNLSAPNSIPRIETLAEAVRLAERDAIMRALALSGQSKKAAAHRLGISTTTLWRKLVETGLESGPGSLKNEKP</sequence>
<dbReference type="PROSITE" id="PS50045">
    <property type="entry name" value="SIGMA54_INTERACT_4"/>
    <property type="match status" value="1"/>
</dbReference>
<dbReference type="InterPro" id="IPR025944">
    <property type="entry name" value="Sigma_54_int_dom_CS"/>
</dbReference>
<dbReference type="PROSITE" id="PS00688">
    <property type="entry name" value="SIGMA54_INTERACT_3"/>
    <property type="match status" value="1"/>
</dbReference>
<evidence type="ECO:0000256" key="5">
    <source>
        <dbReference type="ARBA" id="ARBA00023163"/>
    </source>
</evidence>
<dbReference type="Proteomes" id="UP001254848">
    <property type="component" value="Unassembled WGS sequence"/>
</dbReference>
<reference evidence="7 8" key="1">
    <citation type="submission" date="2023-07" db="EMBL/GenBank/DDBJ databases">
        <title>The novel representative of Negativicutes class, Anaeroselena agilis gen. nov. sp. nov.</title>
        <authorList>
            <person name="Prokofeva M.I."/>
            <person name="Elcheninov A.G."/>
            <person name="Klyukina A."/>
            <person name="Kublanov I.V."/>
            <person name="Frolov E.N."/>
            <person name="Podosokorskaya O.A."/>
        </authorList>
    </citation>
    <scope>NUCLEOTIDE SEQUENCE [LARGE SCALE GENOMIC DNA]</scope>
    <source>
        <strain evidence="7 8">4137-cl</strain>
    </source>
</reference>
<gene>
    <name evidence="7" type="ORF">Q4T40_18950</name>
</gene>